<evidence type="ECO:0000313" key="1">
    <source>
        <dbReference type="EMBL" id="QLG01927.1"/>
    </source>
</evidence>
<dbReference type="AlphaFoldDB" id="A0A7D5KZ30"/>
<dbReference type="RefSeq" id="WP_050442685.1">
    <property type="nucleotide sequence ID" value="NZ_BIHT01000021.1"/>
</dbReference>
<dbReference type="EMBL" id="MN821372">
    <property type="protein sequence ID" value="QLG01927.1"/>
    <property type="molecule type" value="Genomic_DNA"/>
</dbReference>
<dbReference type="GeneID" id="39627554"/>
<protein>
    <recommendedName>
        <fullName evidence="2">Conjugal transfer transcriptional regulator TraJ</fullName>
    </recommendedName>
</protein>
<name>A0A7D5KZ30_KLEPN</name>
<keyword evidence="1" id="KW-0614">Plasmid</keyword>
<reference evidence="1" key="1">
    <citation type="submission" date="2019-12" db="EMBL/GenBank/DDBJ databases">
        <authorList>
            <person name="Zhou D."/>
        </authorList>
    </citation>
    <scope>NUCLEOTIDE SEQUENCE</scope>
    <source>
        <strain evidence="1">A1743</strain>
        <plasmid evidence="1">pA1743-FIIK</plasmid>
    </source>
</reference>
<dbReference type="InterPro" id="IPR036388">
    <property type="entry name" value="WH-like_DNA-bd_sf"/>
</dbReference>
<proteinExistence type="predicted"/>
<dbReference type="Gene3D" id="1.10.10.10">
    <property type="entry name" value="Winged helix-like DNA-binding domain superfamily/Winged helix DNA-binding domain"/>
    <property type="match status" value="1"/>
</dbReference>
<evidence type="ECO:0008006" key="2">
    <source>
        <dbReference type="Google" id="ProtNLM"/>
    </source>
</evidence>
<dbReference type="Gene3D" id="3.30.450.20">
    <property type="entry name" value="PAS domain"/>
    <property type="match status" value="1"/>
</dbReference>
<organism evidence="1">
    <name type="scientific">Klebsiella pneumoniae</name>
    <dbReference type="NCBI Taxonomy" id="573"/>
    <lineage>
        <taxon>Bacteria</taxon>
        <taxon>Pseudomonadati</taxon>
        <taxon>Pseudomonadota</taxon>
        <taxon>Gammaproteobacteria</taxon>
        <taxon>Enterobacterales</taxon>
        <taxon>Enterobacteriaceae</taxon>
        <taxon>Klebsiella/Raoultella group</taxon>
        <taxon>Klebsiella</taxon>
        <taxon>Klebsiella pneumoniae complex</taxon>
    </lineage>
</organism>
<accession>A0A7D5KZ30</accession>
<sequence length="234" mass="27215">MCAMDRSSHDGLSQSVRDVISCVKSLYHNSPVSVCIRNERHEPIYFNDSFQQLFSFFKAESEKRIFQAGFVDLEYVLSQFEFDCIALGQGCVLCKDFKCGDYNFQVRMESLFIPGESSYVLWQINFLINLPLTGRLRVVKDESSEDDNYDNVISIIPDKNLESLSFFILGFSYRESAYYIGLPASTVRKRVERARDVIVEFFASFEHFKAYLFKTKKIFFFLDYCSNIIGVKKM</sequence>
<geneLocation type="plasmid" evidence="1">
    <name>pA1743-FIIK</name>
</geneLocation>